<gene>
    <name evidence="2" type="ORF">BST85_11795</name>
</gene>
<evidence type="ECO:0000313" key="2">
    <source>
        <dbReference type="EMBL" id="PQB05498.1"/>
    </source>
</evidence>
<keyword evidence="1" id="KW-1133">Transmembrane helix</keyword>
<dbReference type="AlphaFoldDB" id="A0A2S7KSE5"/>
<dbReference type="EMBL" id="MQUB01000001">
    <property type="protein sequence ID" value="PQB05498.1"/>
    <property type="molecule type" value="Genomic_DNA"/>
</dbReference>
<feature type="transmembrane region" description="Helical" evidence="1">
    <location>
        <begin position="264"/>
        <end position="281"/>
    </location>
</feature>
<reference evidence="2 3" key="1">
    <citation type="submission" date="2016-11" db="EMBL/GenBank/DDBJ databases">
        <title>Trade-off between light-utilization and light-protection in marine flavobacteria.</title>
        <authorList>
            <person name="Kumagai Y."/>
        </authorList>
    </citation>
    <scope>NUCLEOTIDE SEQUENCE [LARGE SCALE GENOMIC DNA]</scope>
    <source>
        <strain evidence="2 3">NBRC 107741</strain>
    </source>
</reference>
<evidence type="ECO:0000313" key="3">
    <source>
        <dbReference type="Proteomes" id="UP000239800"/>
    </source>
</evidence>
<feature type="transmembrane region" description="Helical" evidence="1">
    <location>
        <begin position="293"/>
        <end position="312"/>
    </location>
</feature>
<keyword evidence="1" id="KW-0472">Membrane</keyword>
<keyword evidence="1" id="KW-0812">Transmembrane</keyword>
<name>A0A2S7KSE5_9FLAO</name>
<sequence>MLTSFFGNSKPVTLVIAIAYMLVFYLLSFWLFDSLPQDGQAWLRLAALGVALVMAMLVFNFIIRKNVLTAGNSFGIIAMAVLISLIPVLLHGWDKVWSVLCLLFACRRIFSLRSERNLERKILDASLWIGIAGLFSSASVLFVFPLFWSISMRSFSVPRLYIIPLFGLGSVGVLAWTYSLLRYGDNSWLNGRLPELSFDLSPYLEWPLIYSVMTLMILLLLVGLFLAITYNREARKDRPTILLYGICIVTLLLIGALSGKFDGTEWLFPAILLGVGWGNLIDRLKRKEFKEVVLWLLLLLPLLPYLIKISGLQQS</sequence>
<feature type="transmembrane region" description="Helical" evidence="1">
    <location>
        <begin position="241"/>
        <end position="258"/>
    </location>
</feature>
<comment type="caution">
    <text evidence="2">The sequence shown here is derived from an EMBL/GenBank/DDBJ whole genome shotgun (WGS) entry which is preliminary data.</text>
</comment>
<evidence type="ECO:0000256" key="1">
    <source>
        <dbReference type="SAM" id="Phobius"/>
    </source>
</evidence>
<proteinExistence type="predicted"/>
<feature type="transmembrane region" description="Helical" evidence="1">
    <location>
        <begin position="74"/>
        <end position="93"/>
    </location>
</feature>
<feature type="transmembrane region" description="Helical" evidence="1">
    <location>
        <begin position="42"/>
        <end position="62"/>
    </location>
</feature>
<protein>
    <recommendedName>
        <fullName evidence="4">Glycosyltransferase RgtA/B/C/D-like domain-containing protein</fullName>
    </recommendedName>
</protein>
<accession>A0A2S7KSE5</accession>
<feature type="transmembrane region" description="Helical" evidence="1">
    <location>
        <begin position="208"/>
        <end position="229"/>
    </location>
</feature>
<feature type="transmembrane region" description="Helical" evidence="1">
    <location>
        <begin position="12"/>
        <end position="30"/>
    </location>
</feature>
<keyword evidence="3" id="KW-1185">Reference proteome</keyword>
<dbReference type="RefSeq" id="WP_104813442.1">
    <property type="nucleotide sequence ID" value="NZ_MQUB01000001.1"/>
</dbReference>
<organism evidence="2 3">
    <name type="scientific">Aureitalea marina</name>
    <dbReference type="NCBI Taxonomy" id="930804"/>
    <lineage>
        <taxon>Bacteria</taxon>
        <taxon>Pseudomonadati</taxon>
        <taxon>Bacteroidota</taxon>
        <taxon>Flavobacteriia</taxon>
        <taxon>Flavobacteriales</taxon>
        <taxon>Flavobacteriaceae</taxon>
        <taxon>Aureitalea</taxon>
    </lineage>
</organism>
<feature type="transmembrane region" description="Helical" evidence="1">
    <location>
        <begin position="125"/>
        <end position="148"/>
    </location>
</feature>
<dbReference type="Proteomes" id="UP000239800">
    <property type="component" value="Unassembled WGS sequence"/>
</dbReference>
<feature type="transmembrane region" description="Helical" evidence="1">
    <location>
        <begin position="160"/>
        <end position="181"/>
    </location>
</feature>
<dbReference type="OrthoDB" id="1439867at2"/>
<evidence type="ECO:0008006" key="4">
    <source>
        <dbReference type="Google" id="ProtNLM"/>
    </source>
</evidence>